<dbReference type="Gene3D" id="2.180.10.10">
    <property type="entry name" value="RHS repeat-associated core"/>
    <property type="match status" value="1"/>
</dbReference>
<dbReference type="InterPro" id="IPR022385">
    <property type="entry name" value="Rhs_assc_core"/>
</dbReference>
<feature type="non-terminal residue" evidence="1">
    <location>
        <position position="1"/>
    </location>
</feature>
<accession>A0A829HCU3</accession>
<proteinExistence type="predicted"/>
<comment type="caution">
    <text evidence="1">The sequence shown here is derived from an EMBL/GenBank/DDBJ whole genome shotgun (WGS) entry which is preliminary data.</text>
</comment>
<dbReference type="PANTHER" id="PTHR32305">
    <property type="match status" value="1"/>
</dbReference>
<dbReference type="PANTHER" id="PTHR32305:SF15">
    <property type="entry name" value="PROTEIN RHSA-RELATED"/>
    <property type="match status" value="1"/>
</dbReference>
<reference evidence="1 2" key="1">
    <citation type="submission" date="2013-06" db="EMBL/GenBank/DDBJ databases">
        <title>The Genome Sequence of Acinetobacter gyllenbergii CIP 110306.</title>
        <authorList>
            <consortium name="The Broad Institute Genome Sequencing Platform"/>
            <consortium name="The Broad Institute Genome Sequencing Center for Infectious Disease"/>
            <person name="Cerqueira G."/>
            <person name="Feldgarden M."/>
            <person name="Courvalin P."/>
            <person name="Perichon B."/>
            <person name="Grillot-Courvalin C."/>
            <person name="Clermont D."/>
            <person name="Rocha E."/>
            <person name="Yoon E.-J."/>
            <person name="Nemec A."/>
            <person name="Young S.K."/>
            <person name="Zeng Q."/>
            <person name="Gargeya S."/>
            <person name="Fitzgerald M."/>
            <person name="Abouelleil A."/>
            <person name="Alvarado L."/>
            <person name="Berlin A.M."/>
            <person name="Chapman S.B."/>
            <person name="Dewar J."/>
            <person name="Goldberg J."/>
            <person name="Griggs A."/>
            <person name="Gujja S."/>
            <person name="Hansen M."/>
            <person name="Howarth C."/>
            <person name="Imamovic A."/>
            <person name="Larimer J."/>
            <person name="McCowan C."/>
            <person name="Murphy C."/>
            <person name="Pearson M."/>
            <person name="Priest M."/>
            <person name="Roberts A."/>
            <person name="Saif S."/>
            <person name="Shea T."/>
            <person name="Sykes S."/>
            <person name="Wortman J."/>
            <person name="Nusbaum C."/>
            <person name="Birren B."/>
        </authorList>
    </citation>
    <scope>NUCLEOTIDE SEQUENCE [LARGE SCALE GENOMIC DNA]</scope>
    <source>
        <strain evidence="1 2">CIP 110306</strain>
    </source>
</reference>
<keyword evidence="2" id="KW-1185">Reference proteome</keyword>
<evidence type="ECO:0008006" key="3">
    <source>
        <dbReference type="Google" id="ProtNLM"/>
    </source>
</evidence>
<dbReference type="AlphaFoldDB" id="A0A829HCU3"/>
<evidence type="ECO:0000313" key="2">
    <source>
        <dbReference type="Proteomes" id="UP000014523"/>
    </source>
</evidence>
<name>A0A829HCU3_9GAMM</name>
<dbReference type="InterPro" id="IPR050708">
    <property type="entry name" value="T6SS_VgrG/RHS"/>
</dbReference>
<dbReference type="NCBIfam" id="TIGR03696">
    <property type="entry name" value="Rhs_assc_core"/>
    <property type="match status" value="1"/>
</dbReference>
<evidence type="ECO:0000313" key="1">
    <source>
        <dbReference type="EMBL" id="EPF73317.1"/>
    </source>
</evidence>
<protein>
    <recommendedName>
        <fullName evidence="3">RHS repeat-associated core domain-containing protein</fullName>
    </recommendedName>
</protein>
<organism evidence="1 2">
    <name type="scientific">Acinetobacter gyllenbergii CIP 110306 = MTCC 11365</name>
    <dbReference type="NCBI Taxonomy" id="1217657"/>
    <lineage>
        <taxon>Bacteria</taxon>
        <taxon>Pseudomonadati</taxon>
        <taxon>Pseudomonadota</taxon>
        <taxon>Gammaproteobacteria</taxon>
        <taxon>Moraxellales</taxon>
        <taxon>Moraxellaceae</taxon>
        <taxon>Acinetobacter</taxon>
    </lineage>
</organism>
<dbReference type="PRINTS" id="PR00394">
    <property type="entry name" value="RHSPROTEIN"/>
</dbReference>
<dbReference type="Proteomes" id="UP000014523">
    <property type="component" value="Unassembled WGS sequence"/>
</dbReference>
<gene>
    <name evidence="1" type="ORF">F957_03563</name>
</gene>
<dbReference type="RefSeq" id="WP_016660575.1">
    <property type="nucleotide sequence ID" value="NZ_ATGG01000043.1"/>
</dbReference>
<sequence>DAADASTTVWAWDSTAFGVGVPSVQTVKFNLRFPGQYYDELTKQHYNHNRYYNPALGRYVEPDPIGLEGGLNPYIYADGNPVDAIDPSGLYAYVNSKGEWVENGQNFYSASGGDFTDRIAYNFADDVITLAPLPKLGFTTKIDELFKLADLSVDIARVNKNTLSQLYVLEKNMPKILPESGLTFQDAGKNIIKWGSRPNDALLRSMFMTPYEAKSILKQIPENDIKTMRDFYIRIANLTPKDKVLVTPTPLTRAALMNNILKLAGK</sequence>
<dbReference type="EMBL" id="ATGG01000043">
    <property type="protein sequence ID" value="EPF73317.1"/>
    <property type="molecule type" value="Genomic_DNA"/>
</dbReference>